<organism evidence="2 3">
    <name type="scientific">Diplogelasinospora grovesii</name>
    <dbReference type="NCBI Taxonomy" id="303347"/>
    <lineage>
        <taxon>Eukaryota</taxon>
        <taxon>Fungi</taxon>
        <taxon>Dikarya</taxon>
        <taxon>Ascomycota</taxon>
        <taxon>Pezizomycotina</taxon>
        <taxon>Sordariomycetes</taxon>
        <taxon>Sordariomycetidae</taxon>
        <taxon>Sordariales</taxon>
        <taxon>Diplogelasinosporaceae</taxon>
        <taxon>Diplogelasinospora</taxon>
    </lineage>
</organism>
<accession>A0AAN6S6N1</accession>
<feature type="region of interest" description="Disordered" evidence="1">
    <location>
        <begin position="327"/>
        <end position="444"/>
    </location>
</feature>
<dbReference type="Proteomes" id="UP001303473">
    <property type="component" value="Unassembled WGS sequence"/>
</dbReference>
<gene>
    <name evidence="2" type="ORF">QBC46DRAFT_406355</name>
</gene>
<feature type="region of interest" description="Disordered" evidence="1">
    <location>
        <begin position="206"/>
        <end position="246"/>
    </location>
</feature>
<keyword evidence="3" id="KW-1185">Reference proteome</keyword>
<feature type="compositionally biased region" description="Basic and acidic residues" evidence="1">
    <location>
        <begin position="114"/>
        <end position="131"/>
    </location>
</feature>
<feature type="compositionally biased region" description="Low complexity" evidence="1">
    <location>
        <begin position="138"/>
        <end position="163"/>
    </location>
</feature>
<dbReference type="EMBL" id="MU853774">
    <property type="protein sequence ID" value="KAK3942365.1"/>
    <property type="molecule type" value="Genomic_DNA"/>
</dbReference>
<feature type="compositionally biased region" description="Acidic residues" evidence="1">
    <location>
        <begin position="413"/>
        <end position="427"/>
    </location>
</feature>
<dbReference type="AlphaFoldDB" id="A0AAN6S6N1"/>
<feature type="region of interest" description="Disordered" evidence="1">
    <location>
        <begin position="281"/>
        <end position="307"/>
    </location>
</feature>
<reference evidence="3" key="1">
    <citation type="journal article" date="2023" name="Mol. Phylogenet. Evol.">
        <title>Genome-scale phylogeny and comparative genomics of the fungal order Sordariales.</title>
        <authorList>
            <person name="Hensen N."/>
            <person name="Bonometti L."/>
            <person name="Westerberg I."/>
            <person name="Brannstrom I.O."/>
            <person name="Guillou S."/>
            <person name="Cros-Aarteil S."/>
            <person name="Calhoun S."/>
            <person name="Haridas S."/>
            <person name="Kuo A."/>
            <person name="Mondo S."/>
            <person name="Pangilinan J."/>
            <person name="Riley R."/>
            <person name="LaButti K."/>
            <person name="Andreopoulos B."/>
            <person name="Lipzen A."/>
            <person name="Chen C."/>
            <person name="Yan M."/>
            <person name="Daum C."/>
            <person name="Ng V."/>
            <person name="Clum A."/>
            <person name="Steindorff A."/>
            <person name="Ohm R.A."/>
            <person name="Martin F."/>
            <person name="Silar P."/>
            <person name="Natvig D.O."/>
            <person name="Lalanne C."/>
            <person name="Gautier V."/>
            <person name="Ament-Velasquez S.L."/>
            <person name="Kruys A."/>
            <person name="Hutchinson M.I."/>
            <person name="Powell A.J."/>
            <person name="Barry K."/>
            <person name="Miller A.N."/>
            <person name="Grigoriev I.V."/>
            <person name="Debuchy R."/>
            <person name="Gladieux P."/>
            <person name="Hiltunen Thoren M."/>
            <person name="Johannesson H."/>
        </authorList>
    </citation>
    <scope>NUCLEOTIDE SEQUENCE [LARGE SCALE GENOMIC DNA]</scope>
    <source>
        <strain evidence="3">CBS 340.73</strain>
    </source>
</reference>
<proteinExistence type="predicted"/>
<name>A0AAN6S6N1_9PEZI</name>
<evidence type="ECO:0008006" key="4">
    <source>
        <dbReference type="Google" id="ProtNLM"/>
    </source>
</evidence>
<feature type="compositionally biased region" description="Basic residues" evidence="1">
    <location>
        <begin position="211"/>
        <end position="227"/>
    </location>
</feature>
<evidence type="ECO:0000313" key="3">
    <source>
        <dbReference type="Proteomes" id="UP001303473"/>
    </source>
</evidence>
<feature type="compositionally biased region" description="Basic and acidic residues" evidence="1">
    <location>
        <begin position="386"/>
        <end position="398"/>
    </location>
</feature>
<feature type="compositionally biased region" description="Acidic residues" evidence="1">
    <location>
        <begin position="334"/>
        <end position="346"/>
    </location>
</feature>
<feature type="compositionally biased region" description="Basic and acidic residues" evidence="1">
    <location>
        <begin position="72"/>
        <end position="82"/>
    </location>
</feature>
<evidence type="ECO:0000313" key="2">
    <source>
        <dbReference type="EMBL" id="KAK3942365.1"/>
    </source>
</evidence>
<evidence type="ECO:0000256" key="1">
    <source>
        <dbReference type="SAM" id="MobiDB-lite"/>
    </source>
</evidence>
<sequence length="444" mass="49452">MLESLPSFPYDLDTYGLLVPKNMSMDMSCSHNRNRVVSDPTIAGMICWANETTAARLKEAESEQRRLRRKARQEAAADRERGEEELEEFHDAVTHEPQLATTTTTTGFPPRRGIHGEERLKRDGERVRREVMGAMLVSITSPTPRCSSSSSSSSSSPSTPSSPDADSFSCSPSPISVYNHTPYNSPSQNCDDMHMFGCSSSVKLHPLPLRKQQKQKSKSKPSRSSSRKNKERDLNLVRPPPQNPAKLMVPFAPEEGMEEDDYQYLLLARRLAQEALEFDAASVNGDQFPDPDPYSTDEDEDGDGNCISFTESVFNRQFYKLRQLEKGGAGSYSGDDEEDNGDEDWVNDTFDQWLGGGSSSSSCQDQQDEGGFCDNYSDDGSGYEGGDDRSLFLDHHEQQPSSFLGDEQSFLGDLEEEEEDKEEDGEVEVFPFSPPPTQTTFGVL</sequence>
<protein>
    <recommendedName>
        <fullName evidence="4">Transcription factor Iwr1 domain-containing protein</fullName>
    </recommendedName>
</protein>
<feature type="region of interest" description="Disordered" evidence="1">
    <location>
        <begin position="68"/>
        <end position="169"/>
    </location>
</feature>
<comment type="caution">
    <text evidence="2">The sequence shown here is derived from an EMBL/GenBank/DDBJ whole genome shotgun (WGS) entry which is preliminary data.</text>
</comment>